<dbReference type="InterPro" id="IPR036390">
    <property type="entry name" value="WH_DNA-bd_sf"/>
</dbReference>
<evidence type="ECO:0000313" key="2">
    <source>
        <dbReference type="Proteomes" id="UP000277424"/>
    </source>
</evidence>
<proteinExistence type="predicted"/>
<dbReference type="Proteomes" id="UP000277424">
    <property type="component" value="Unassembled WGS sequence"/>
</dbReference>
<dbReference type="InterPro" id="IPR036388">
    <property type="entry name" value="WH-like_DNA-bd_sf"/>
</dbReference>
<name>A0A420WR69_9PROT</name>
<accession>A0A420WR69</accession>
<dbReference type="Gene3D" id="1.10.10.10">
    <property type="entry name" value="Winged helix-like DNA-binding domain superfamily/Winged helix DNA-binding domain"/>
    <property type="match status" value="1"/>
</dbReference>
<gene>
    <name evidence="1" type="ORF">BCL74_1269</name>
</gene>
<dbReference type="SUPFAM" id="SSF46785">
    <property type="entry name" value="Winged helix' DNA-binding domain"/>
    <property type="match status" value="1"/>
</dbReference>
<protein>
    <submittedName>
        <fullName evidence="1">Helix-turn-helix protein</fullName>
    </submittedName>
</protein>
<reference evidence="1 2" key="1">
    <citation type="submission" date="2018-10" db="EMBL/GenBank/DDBJ databases">
        <title>Comparative analysis of microorganisms from saline springs in Andes Mountain Range, Colombia.</title>
        <authorList>
            <person name="Rubin E."/>
        </authorList>
    </citation>
    <scope>NUCLEOTIDE SEQUENCE [LARGE SCALE GENOMIC DNA]</scope>
    <source>
        <strain evidence="1 2">USBA 36</strain>
    </source>
</reference>
<dbReference type="OrthoDB" id="8456699at2"/>
<sequence>MKDNAKPAFAAIPVRALADDRLSALHFRVLGAVAFHDRFGGNGAGCFASQARLAEYCGCHYTALSHALADLRAYGYVQTERQNENKRKRVHRVLYAQSDHFPPLSGDLDTWPAEQQSPDSCSNEQVFSCPDGQQSPGTVGRENSEATDFLSESSPIRYPVKRDNKSGETERGANFESMTALTGAVRARLKALGIPQWQLASRMQISKSQLCNLLACRRKPCPRDLHALHEFATGRMVL</sequence>
<dbReference type="RefSeq" id="WP_147430953.1">
    <property type="nucleotide sequence ID" value="NZ_RBIG01000001.1"/>
</dbReference>
<dbReference type="AlphaFoldDB" id="A0A420WR69"/>
<dbReference type="Pfam" id="PF13730">
    <property type="entry name" value="HTH_36"/>
    <property type="match status" value="1"/>
</dbReference>
<evidence type="ECO:0000313" key="1">
    <source>
        <dbReference type="EMBL" id="RKQ73480.1"/>
    </source>
</evidence>
<comment type="caution">
    <text evidence="1">The sequence shown here is derived from an EMBL/GenBank/DDBJ whole genome shotgun (WGS) entry which is preliminary data.</text>
</comment>
<organism evidence="1 2">
    <name type="scientific">Oceanibaculum indicum</name>
    <dbReference type="NCBI Taxonomy" id="526216"/>
    <lineage>
        <taxon>Bacteria</taxon>
        <taxon>Pseudomonadati</taxon>
        <taxon>Pseudomonadota</taxon>
        <taxon>Alphaproteobacteria</taxon>
        <taxon>Rhodospirillales</taxon>
        <taxon>Oceanibaculaceae</taxon>
        <taxon>Oceanibaculum</taxon>
    </lineage>
</organism>
<dbReference type="EMBL" id="RBIG01000001">
    <property type="protein sequence ID" value="RKQ73480.1"/>
    <property type="molecule type" value="Genomic_DNA"/>
</dbReference>